<comment type="caution">
    <text evidence="3">The sequence shown here is derived from an EMBL/GenBank/DDBJ whole genome shotgun (WGS) entry which is preliminary data.</text>
</comment>
<dbReference type="PANTHER" id="PTHR48200">
    <property type="entry name" value="PROTEIN, PUTATIVE-RELATED"/>
    <property type="match status" value="1"/>
</dbReference>
<dbReference type="InterPro" id="IPR056647">
    <property type="entry name" value="DUF7745"/>
</dbReference>
<dbReference type="Pfam" id="PF24924">
    <property type="entry name" value="DUF7745"/>
    <property type="match status" value="2"/>
</dbReference>
<reference evidence="3 4" key="1">
    <citation type="journal article" date="2019" name="Genome Biol. Evol.">
        <title>Insights into the evolution of the New World diploid cottons (Gossypium, subgenus Houzingenia) based on genome sequencing.</title>
        <authorList>
            <person name="Grover C.E."/>
            <person name="Arick M.A. 2nd"/>
            <person name="Thrash A."/>
            <person name="Conover J.L."/>
            <person name="Sanders W.S."/>
            <person name="Peterson D.G."/>
            <person name="Frelichowski J.E."/>
            <person name="Scheffler J.A."/>
            <person name="Scheffler B.E."/>
            <person name="Wendel J.F."/>
        </authorList>
    </citation>
    <scope>NUCLEOTIDE SEQUENCE [LARGE SCALE GENOMIC DNA]</scope>
    <source>
        <strain evidence="3">1</strain>
        <tissue evidence="3">Leaf</tissue>
    </source>
</reference>
<dbReference type="AlphaFoldDB" id="A0A7J9NDX1"/>
<gene>
    <name evidence="3" type="ORF">Goshw_029934</name>
</gene>
<feature type="coiled-coil region" evidence="1">
    <location>
        <begin position="350"/>
        <end position="412"/>
    </location>
</feature>
<evidence type="ECO:0000256" key="1">
    <source>
        <dbReference type="SAM" id="Coils"/>
    </source>
</evidence>
<accession>A0A7J9NDX1</accession>
<evidence type="ECO:0000313" key="4">
    <source>
        <dbReference type="Proteomes" id="UP000593576"/>
    </source>
</evidence>
<evidence type="ECO:0000259" key="2">
    <source>
        <dbReference type="Pfam" id="PF24924"/>
    </source>
</evidence>
<dbReference type="EMBL" id="JABFAF010279217">
    <property type="protein sequence ID" value="MBA0881404.1"/>
    <property type="molecule type" value="Genomic_DNA"/>
</dbReference>
<name>A0A7J9NDX1_GOSSC</name>
<protein>
    <recommendedName>
        <fullName evidence="2">DUF7745 domain-containing protein</fullName>
    </recommendedName>
</protein>
<keyword evidence="1" id="KW-0175">Coiled coil</keyword>
<evidence type="ECO:0000313" key="3">
    <source>
        <dbReference type="EMBL" id="MBA0881404.1"/>
    </source>
</evidence>
<dbReference type="PANTHER" id="PTHR48200:SF1">
    <property type="entry name" value="AMINOTRANSFERASE-LIKE PLANT MOBILE DOMAIN-CONTAINING PROTEIN"/>
    <property type="match status" value="1"/>
</dbReference>
<keyword evidence="4" id="KW-1185">Reference proteome</keyword>
<organism evidence="3 4">
    <name type="scientific">Gossypium schwendimanii</name>
    <name type="common">Cotton</name>
    <dbReference type="NCBI Taxonomy" id="34291"/>
    <lineage>
        <taxon>Eukaryota</taxon>
        <taxon>Viridiplantae</taxon>
        <taxon>Streptophyta</taxon>
        <taxon>Embryophyta</taxon>
        <taxon>Tracheophyta</taxon>
        <taxon>Spermatophyta</taxon>
        <taxon>Magnoliopsida</taxon>
        <taxon>eudicotyledons</taxon>
        <taxon>Gunneridae</taxon>
        <taxon>Pentapetalae</taxon>
        <taxon>rosids</taxon>
        <taxon>malvids</taxon>
        <taxon>Malvales</taxon>
        <taxon>Malvaceae</taxon>
        <taxon>Malvoideae</taxon>
        <taxon>Gossypium</taxon>
    </lineage>
</organism>
<feature type="domain" description="DUF7745" evidence="2">
    <location>
        <begin position="55"/>
        <end position="152"/>
    </location>
</feature>
<dbReference type="Proteomes" id="UP000593576">
    <property type="component" value="Unassembled WGS sequence"/>
</dbReference>
<proteinExistence type="predicted"/>
<feature type="domain" description="DUF7745" evidence="2">
    <location>
        <begin position="157"/>
        <end position="292"/>
    </location>
</feature>
<dbReference type="OrthoDB" id="997968at2759"/>
<sequence>MEKGFLDKVEDNAAVQTWSETTQQEKGDSLAEGYVSELWDFTHISVTQNSLQELKEIWDQWNDEVKQLFYSSYGDLPYLLDIKVDKHLFRALAQFWNPVYSCFTFERVDLVPTVEEYMALLCCSKIQVNKAYSRAANVLTFLKKLMNIIGMNTRKKVDVFALSIYGLVVFPKALGHVDEAVTDLFDRLDKGVTPVKANLAETFRSLNECRRAGEGRFIGCAQLLLAWFHSHFWKVDKASYRVFSKNYSPLKEIVAIPRRDVISVEKWMVILQNLQEEDVEWRAPWMLPNEILYRQTRRMKRLVVGLPTNPEYIEWLGRRINDNIPVPSQGDNQPVGKHERVVPSELEVIGQDFERRNSELEKKIEQMEEEKMNLKLDKDVQKLETEKLRKEKHKAEEDLNSLKTDYKKLLLSVRTTGLGKTSEQWCQEV</sequence>